<keyword evidence="8" id="KW-1185">Reference proteome</keyword>
<name>A0A068UD63_COFCA</name>
<evidence type="ECO:0000256" key="4">
    <source>
        <dbReference type="ARBA" id="ARBA00023163"/>
    </source>
</evidence>
<dbReference type="GO" id="GO:0003700">
    <property type="term" value="F:DNA-binding transcription factor activity"/>
    <property type="evidence" value="ECO:0007669"/>
    <property type="project" value="UniProtKB-UniRule"/>
</dbReference>
<dbReference type="OrthoDB" id="1907033at2759"/>
<comment type="function">
    <text evidence="5">Functions in brassinosteroid signaling. May function as transcriptional repressor.</text>
</comment>
<dbReference type="GO" id="GO:0005634">
    <property type="term" value="C:nucleus"/>
    <property type="evidence" value="ECO:0007669"/>
    <property type="project" value="UniProtKB-SubCell"/>
</dbReference>
<keyword evidence="2 5" id="KW-0805">Transcription regulation</keyword>
<dbReference type="InParanoid" id="A0A068UD63"/>
<dbReference type="PhylomeDB" id="A0A068UD63"/>
<dbReference type="EMBL" id="HG739106">
    <property type="protein sequence ID" value="CDP06431.1"/>
    <property type="molecule type" value="Genomic_DNA"/>
</dbReference>
<evidence type="ECO:0000256" key="1">
    <source>
        <dbReference type="ARBA" id="ARBA00005909"/>
    </source>
</evidence>
<dbReference type="InterPro" id="IPR008540">
    <property type="entry name" value="BES1_N"/>
</dbReference>
<sequence>MAEVTKNAGLTPRGCIKSSKGPWVVRRTTRNGGTVTKYRYPSDRERLNNKQRERNRRGVAHKIFAGLRAHGNYQLPKNADSNDLLKALCEEAGWHVEDDGTVYRKTSMVEEPSLIKMDSYAVGMPHKLEAAGYCTCKEAIASSFAGECRQRNLVPFGIYEGIHTDLALSLSLPLAHDHQFKDRV</sequence>
<protein>
    <recommendedName>
        <fullName evidence="5">Protein BZR1 homolog</fullName>
    </recommendedName>
    <alternativeName>
        <fullName evidence="5">Protein BRASSINAZOLE-RESISTANT 1 homolog</fullName>
    </alternativeName>
</protein>
<feature type="domain" description="BES1/BZR1 plant transcription factor N-terminal" evidence="6">
    <location>
        <begin position="38"/>
        <end position="118"/>
    </location>
</feature>
<proteinExistence type="inferred from homology"/>
<keyword evidence="5" id="KW-1070">Brassinosteroid signaling pathway</keyword>
<dbReference type="GO" id="GO:0009742">
    <property type="term" value="P:brassinosteroid mediated signaling pathway"/>
    <property type="evidence" value="ECO:0007669"/>
    <property type="project" value="UniProtKB-UniRule"/>
</dbReference>
<keyword evidence="3 5" id="KW-0238">DNA-binding</keyword>
<evidence type="ECO:0000256" key="5">
    <source>
        <dbReference type="RuleBase" id="RU369040"/>
    </source>
</evidence>
<dbReference type="GO" id="GO:0006351">
    <property type="term" value="P:DNA-templated transcription"/>
    <property type="evidence" value="ECO:0007669"/>
    <property type="project" value="InterPro"/>
</dbReference>
<gene>
    <name evidence="7" type="ORF">GSCOC_T00023282001</name>
</gene>
<accession>A0A068UD63</accession>
<dbReference type="PANTHER" id="PTHR31506">
    <property type="entry name" value="BES1/BZR1 HOMOLOG PROTEIN 3-RELATED"/>
    <property type="match status" value="1"/>
</dbReference>
<organism evidence="7 8">
    <name type="scientific">Coffea canephora</name>
    <name type="common">Robusta coffee</name>
    <dbReference type="NCBI Taxonomy" id="49390"/>
    <lineage>
        <taxon>Eukaryota</taxon>
        <taxon>Viridiplantae</taxon>
        <taxon>Streptophyta</taxon>
        <taxon>Embryophyta</taxon>
        <taxon>Tracheophyta</taxon>
        <taxon>Spermatophyta</taxon>
        <taxon>Magnoliopsida</taxon>
        <taxon>eudicotyledons</taxon>
        <taxon>Gunneridae</taxon>
        <taxon>Pentapetalae</taxon>
        <taxon>asterids</taxon>
        <taxon>lamiids</taxon>
        <taxon>Gentianales</taxon>
        <taxon>Rubiaceae</taxon>
        <taxon>Ixoroideae</taxon>
        <taxon>Gardenieae complex</taxon>
        <taxon>Bertiereae - Coffeeae clade</taxon>
        <taxon>Coffeeae</taxon>
        <taxon>Coffea</taxon>
    </lineage>
</organism>
<dbReference type="GO" id="GO:0003677">
    <property type="term" value="F:DNA binding"/>
    <property type="evidence" value="ECO:0007669"/>
    <property type="project" value="UniProtKB-UniRule"/>
</dbReference>
<comment type="subcellular location">
    <subcellularLocation>
        <location evidence="5">Nucleus</location>
    </subcellularLocation>
</comment>
<dbReference type="STRING" id="49390.A0A068UD63"/>
<dbReference type="InterPro" id="IPR033264">
    <property type="entry name" value="BZR"/>
</dbReference>
<evidence type="ECO:0000313" key="8">
    <source>
        <dbReference type="Proteomes" id="UP000295252"/>
    </source>
</evidence>
<evidence type="ECO:0000259" key="6">
    <source>
        <dbReference type="Pfam" id="PF05687"/>
    </source>
</evidence>
<comment type="similarity">
    <text evidence="1 5">Belongs to the BZR/LAT61 family.</text>
</comment>
<dbReference type="Gramene" id="CDP06431">
    <property type="protein sequence ID" value="CDP06431"/>
    <property type="gene ID" value="GSCOC_T00023282001"/>
</dbReference>
<keyword evidence="4 5" id="KW-0804">Transcription</keyword>
<evidence type="ECO:0000313" key="7">
    <source>
        <dbReference type="EMBL" id="CDP06431.1"/>
    </source>
</evidence>
<reference evidence="8" key="1">
    <citation type="journal article" date="2014" name="Science">
        <title>The coffee genome provides insight into the convergent evolution of caffeine biosynthesis.</title>
        <authorList>
            <person name="Denoeud F."/>
            <person name="Carretero-Paulet L."/>
            <person name="Dereeper A."/>
            <person name="Droc G."/>
            <person name="Guyot R."/>
            <person name="Pietrella M."/>
            <person name="Zheng C."/>
            <person name="Alberti A."/>
            <person name="Anthony F."/>
            <person name="Aprea G."/>
            <person name="Aury J.M."/>
            <person name="Bento P."/>
            <person name="Bernard M."/>
            <person name="Bocs S."/>
            <person name="Campa C."/>
            <person name="Cenci A."/>
            <person name="Combes M.C."/>
            <person name="Crouzillat D."/>
            <person name="Da Silva C."/>
            <person name="Daddiego L."/>
            <person name="De Bellis F."/>
            <person name="Dussert S."/>
            <person name="Garsmeur O."/>
            <person name="Gayraud T."/>
            <person name="Guignon V."/>
            <person name="Jahn K."/>
            <person name="Jamilloux V."/>
            <person name="Joet T."/>
            <person name="Labadie K."/>
            <person name="Lan T."/>
            <person name="Leclercq J."/>
            <person name="Lepelley M."/>
            <person name="Leroy T."/>
            <person name="Li L.T."/>
            <person name="Librado P."/>
            <person name="Lopez L."/>
            <person name="Munoz A."/>
            <person name="Noel B."/>
            <person name="Pallavicini A."/>
            <person name="Perrotta G."/>
            <person name="Poncet V."/>
            <person name="Pot D."/>
            <person name="Priyono X."/>
            <person name="Rigoreau M."/>
            <person name="Rouard M."/>
            <person name="Rozas J."/>
            <person name="Tranchant-Dubreuil C."/>
            <person name="VanBuren R."/>
            <person name="Zhang Q."/>
            <person name="Andrade A.C."/>
            <person name="Argout X."/>
            <person name="Bertrand B."/>
            <person name="de Kochko A."/>
            <person name="Graziosi G."/>
            <person name="Henry R.J."/>
            <person name="Jayarama X."/>
            <person name="Ming R."/>
            <person name="Nagai C."/>
            <person name="Rounsley S."/>
            <person name="Sankoff D."/>
            <person name="Giuliano G."/>
            <person name="Albert V.A."/>
            <person name="Wincker P."/>
            <person name="Lashermes P."/>
        </authorList>
    </citation>
    <scope>NUCLEOTIDE SEQUENCE [LARGE SCALE GENOMIC DNA]</scope>
    <source>
        <strain evidence="8">cv. DH200-94</strain>
    </source>
</reference>
<dbReference type="Proteomes" id="UP000295252">
    <property type="component" value="Chromosome VIII"/>
</dbReference>
<dbReference type="PANTHER" id="PTHR31506:SF21">
    <property type="entry name" value="PROTEIN BZR1 HOMOLOG"/>
    <property type="match status" value="1"/>
</dbReference>
<evidence type="ECO:0000256" key="2">
    <source>
        <dbReference type="ARBA" id="ARBA00023015"/>
    </source>
</evidence>
<dbReference type="AlphaFoldDB" id="A0A068UD63"/>
<dbReference type="Pfam" id="PF05687">
    <property type="entry name" value="BES1_N"/>
    <property type="match status" value="1"/>
</dbReference>
<evidence type="ECO:0000256" key="3">
    <source>
        <dbReference type="ARBA" id="ARBA00023125"/>
    </source>
</evidence>